<reference evidence="3 4" key="1">
    <citation type="journal article" date="2024" name="Nat. Commun.">
        <title>Phylogenomics reveals the evolutionary origins of lichenization in chlorophyte algae.</title>
        <authorList>
            <person name="Puginier C."/>
            <person name="Libourel C."/>
            <person name="Otte J."/>
            <person name="Skaloud P."/>
            <person name="Haon M."/>
            <person name="Grisel S."/>
            <person name="Petersen M."/>
            <person name="Berrin J.G."/>
            <person name="Delaux P.M."/>
            <person name="Dal Grande F."/>
            <person name="Keller J."/>
        </authorList>
    </citation>
    <scope>NUCLEOTIDE SEQUENCE [LARGE SCALE GENOMIC DNA]</scope>
    <source>
        <strain evidence="3 4">SAG 2043</strain>
    </source>
</reference>
<feature type="region of interest" description="Disordered" evidence="2">
    <location>
        <begin position="76"/>
        <end position="99"/>
    </location>
</feature>
<protein>
    <submittedName>
        <fullName evidence="3">Uncharacterized protein</fullName>
    </submittedName>
</protein>
<organism evidence="3 4">
    <name type="scientific">[Myrmecia] bisecta</name>
    <dbReference type="NCBI Taxonomy" id="41462"/>
    <lineage>
        <taxon>Eukaryota</taxon>
        <taxon>Viridiplantae</taxon>
        <taxon>Chlorophyta</taxon>
        <taxon>core chlorophytes</taxon>
        <taxon>Trebouxiophyceae</taxon>
        <taxon>Trebouxiales</taxon>
        <taxon>Trebouxiaceae</taxon>
        <taxon>Myrmecia</taxon>
    </lineage>
</organism>
<gene>
    <name evidence="3" type="ORF">WJX72_000565</name>
</gene>
<keyword evidence="4" id="KW-1185">Reference proteome</keyword>
<name>A0AAW1PKS6_9CHLO</name>
<evidence type="ECO:0000313" key="3">
    <source>
        <dbReference type="EMBL" id="KAK9808617.1"/>
    </source>
</evidence>
<feature type="coiled-coil region" evidence="1">
    <location>
        <begin position="222"/>
        <end position="252"/>
    </location>
</feature>
<dbReference type="AlphaFoldDB" id="A0AAW1PKS6"/>
<keyword evidence="1" id="KW-0175">Coiled coil</keyword>
<dbReference type="Proteomes" id="UP001489004">
    <property type="component" value="Unassembled WGS sequence"/>
</dbReference>
<accession>A0AAW1PKS6</accession>
<evidence type="ECO:0000256" key="2">
    <source>
        <dbReference type="SAM" id="MobiDB-lite"/>
    </source>
</evidence>
<evidence type="ECO:0000256" key="1">
    <source>
        <dbReference type="SAM" id="Coils"/>
    </source>
</evidence>
<sequence length="257" mass="29096">MGNPIYYPPEEEKEEATPREYCRYGRLNRRVERNPFRRVDGPAGAVRGDWETVYERYPGSPPRRAAGQITWTTHQGDTTVLPDGRPETDAEAGSWSLRDDRDDSYLPELGRLTAEAESWAERYRAATGRTVANRNATGRTVLRNWAERLQEQAARAAAASAQSQAQLPDAARRNQLLDSYSRSETWLMLRREMLRGALAAPQQSGQPESQAAALPSSVATARRVAREVLDQLDDRLEDLENQQRSRRRLQLEPPPLV</sequence>
<proteinExistence type="predicted"/>
<feature type="region of interest" description="Disordered" evidence="2">
    <location>
        <begin position="198"/>
        <end position="217"/>
    </location>
</feature>
<evidence type="ECO:0000313" key="4">
    <source>
        <dbReference type="Proteomes" id="UP001489004"/>
    </source>
</evidence>
<dbReference type="EMBL" id="JALJOR010000011">
    <property type="protein sequence ID" value="KAK9808617.1"/>
    <property type="molecule type" value="Genomic_DNA"/>
</dbReference>
<comment type="caution">
    <text evidence="3">The sequence shown here is derived from an EMBL/GenBank/DDBJ whole genome shotgun (WGS) entry which is preliminary data.</text>
</comment>